<evidence type="ECO:0000313" key="2">
    <source>
        <dbReference type="Proteomes" id="UP000261520"/>
    </source>
</evidence>
<reference evidence="1" key="1">
    <citation type="submission" date="2025-08" db="UniProtKB">
        <authorList>
            <consortium name="Ensembl"/>
        </authorList>
    </citation>
    <scope>IDENTIFICATION</scope>
</reference>
<dbReference type="Ensembl" id="ENSPMGT00000024480.1">
    <property type="protein sequence ID" value="ENSPMGP00000022981.1"/>
    <property type="gene ID" value="ENSPMGG00000018595.1"/>
</dbReference>
<name>A0A3B4B346_9GOBI</name>
<sequence>MASTYSRWTIFTDLSIGDADKSFVHEFVWAYLDPGTPALAHSVGHSGSGRVDHGHEADEAQVLRGEVHLICVESKALWELLVGQVVMAETWVRKRGK</sequence>
<organism evidence="1 2">
    <name type="scientific">Periophthalmus magnuspinnatus</name>
    <dbReference type="NCBI Taxonomy" id="409849"/>
    <lineage>
        <taxon>Eukaryota</taxon>
        <taxon>Metazoa</taxon>
        <taxon>Chordata</taxon>
        <taxon>Craniata</taxon>
        <taxon>Vertebrata</taxon>
        <taxon>Euteleostomi</taxon>
        <taxon>Actinopterygii</taxon>
        <taxon>Neopterygii</taxon>
        <taxon>Teleostei</taxon>
        <taxon>Neoteleostei</taxon>
        <taxon>Acanthomorphata</taxon>
        <taxon>Gobiaria</taxon>
        <taxon>Gobiiformes</taxon>
        <taxon>Gobioidei</taxon>
        <taxon>Gobiidae</taxon>
        <taxon>Oxudercinae</taxon>
        <taxon>Periophthalmus</taxon>
    </lineage>
</organism>
<dbReference type="AlphaFoldDB" id="A0A3B4B346"/>
<accession>A0A3B4B346</accession>
<protein>
    <submittedName>
        <fullName evidence="1">Uncharacterized protein</fullName>
    </submittedName>
</protein>
<evidence type="ECO:0000313" key="1">
    <source>
        <dbReference type="Ensembl" id="ENSPMGP00000022981.1"/>
    </source>
</evidence>
<dbReference type="Proteomes" id="UP000261520">
    <property type="component" value="Unplaced"/>
</dbReference>
<keyword evidence="2" id="KW-1185">Reference proteome</keyword>
<reference evidence="1" key="2">
    <citation type="submission" date="2025-09" db="UniProtKB">
        <authorList>
            <consortium name="Ensembl"/>
        </authorList>
    </citation>
    <scope>IDENTIFICATION</scope>
</reference>
<proteinExistence type="predicted"/>